<evidence type="ECO:0000259" key="3">
    <source>
        <dbReference type="Pfam" id="PF01979"/>
    </source>
</evidence>
<keyword evidence="2 4" id="KW-0378">Hydrolase</keyword>
<proteinExistence type="inferred from homology"/>
<dbReference type="PANTHER" id="PTHR43794">
    <property type="entry name" value="AMINOHYDROLASE SSNA-RELATED"/>
    <property type="match status" value="1"/>
</dbReference>
<dbReference type="SUPFAM" id="SSF51338">
    <property type="entry name" value="Composite domain of metallo-dependent hydrolases"/>
    <property type="match status" value="1"/>
</dbReference>
<dbReference type="Gene3D" id="3.20.20.140">
    <property type="entry name" value="Metal-dependent hydrolases"/>
    <property type="match status" value="1"/>
</dbReference>
<protein>
    <submittedName>
        <fullName evidence="4">Hydrolase</fullName>
    </submittedName>
</protein>
<dbReference type="Proteomes" id="UP000028981">
    <property type="component" value="Unassembled WGS sequence"/>
</dbReference>
<dbReference type="SUPFAM" id="SSF51556">
    <property type="entry name" value="Metallo-dependent hydrolases"/>
    <property type="match status" value="1"/>
</dbReference>
<evidence type="ECO:0000256" key="2">
    <source>
        <dbReference type="ARBA" id="ARBA00022801"/>
    </source>
</evidence>
<evidence type="ECO:0000313" key="5">
    <source>
        <dbReference type="Proteomes" id="UP000028981"/>
    </source>
</evidence>
<sequence>MAGTVFINGTVVPVDADRRIIEDGAVRVVGDRITAVGPKSEVTIEPDDRVVDCRGKLIIPGLIDAHGHAGHCLIRSIGVDTNPLWMKIVTPVYYHYVTREFWYADGLVSGLERLTSGVTTSVSIITSMPRSDDPQFAINHARAYSEIGLREIICTGPAGLPWPRTVTRWETGEPVRRSVSFDEMMEGTEATIQALNGSANGRIQVYVTPFTIVPSLDPSNMSTPDQAVSLTQADRDQARAVRELARKHGVRIHSDAFAGHIRLAFQDKENALLGPDIHLQHCWGISHEEIDILAETGTHVTHAPPGRSTPVIEMLARGVNVAVTSDGTAPSRYFDMLQIARSFQSTQHVLRNHDRYYFPPGKVLEMITIDAARALGMEKEIGSLEVGKKADIVVIDMNQPHLTPNWLPVHRLIHQAVGSDVETVMVDGDFVLLDRKPVNVDMSAALAEGNREAQALVKRAGLEQHLRDPGWGQFYRSFETRVELPDLPI</sequence>
<organism evidence="4 5">
    <name type="scientific">Devosia riboflavina</name>
    <dbReference type="NCBI Taxonomy" id="46914"/>
    <lineage>
        <taxon>Bacteria</taxon>
        <taxon>Pseudomonadati</taxon>
        <taxon>Pseudomonadota</taxon>
        <taxon>Alphaproteobacteria</taxon>
        <taxon>Hyphomicrobiales</taxon>
        <taxon>Devosiaceae</taxon>
        <taxon>Devosia</taxon>
    </lineage>
</organism>
<dbReference type="PANTHER" id="PTHR43794:SF11">
    <property type="entry name" value="AMIDOHYDROLASE-RELATED DOMAIN-CONTAINING PROTEIN"/>
    <property type="match status" value="1"/>
</dbReference>
<dbReference type="STRING" id="46914.JP75_01960"/>
<dbReference type="Pfam" id="PF01979">
    <property type="entry name" value="Amidohydro_1"/>
    <property type="match status" value="1"/>
</dbReference>
<reference evidence="4 5" key="1">
    <citation type="submission" date="2014-08" db="EMBL/GenBank/DDBJ databases">
        <authorList>
            <person name="Hassan Y.I."/>
            <person name="Lepp D."/>
            <person name="Zhou T."/>
        </authorList>
    </citation>
    <scope>NUCLEOTIDE SEQUENCE [LARGE SCALE GENOMIC DNA]</scope>
    <source>
        <strain evidence="4 5">IFO13584</strain>
    </source>
</reference>
<feature type="domain" description="Amidohydrolase-related" evidence="3">
    <location>
        <begin position="58"/>
        <end position="431"/>
    </location>
</feature>
<dbReference type="RefSeq" id="WP_035078267.1">
    <property type="nucleotide sequence ID" value="NZ_JQGC01000001.1"/>
</dbReference>
<dbReference type="InterPro" id="IPR050287">
    <property type="entry name" value="MTA/SAH_deaminase"/>
</dbReference>
<evidence type="ECO:0000313" key="4">
    <source>
        <dbReference type="EMBL" id="KFL32919.1"/>
    </source>
</evidence>
<dbReference type="InterPro" id="IPR032466">
    <property type="entry name" value="Metal_Hydrolase"/>
</dbReference>
<dbReference type="AlphaFoldDB" id="A0A087M7R6"/>
<comment type="similarity">
    <text evidence="1">Belongs to the metallo-dependent hydrolases superfamily. ATZ/TRZ family.</text>
</comment>
<dbReference type="InterPro" id="IPR011059">
    <property type="entry name" value="Metal-dep_hydrolase_composite"/>
</dbReference>
<keyword evidence="5" id="KW-1185">Reference proteome</keyword>
<comment type="caution">
    <text evidence="4">The sequence shown here is derived from an EMBL/GenBank/DDBJ whole genome shotgun (WGS) entry which is preliminary data.</text>
</comment>
<gene>
    <name evidence="4" type="ORF">JP75_01960</name>
</gene>
<name>A0A087M7R6_9HYPH</name>
<dbReference type="EMBL" id="JQGC01000001">
    <property type="protein sequence ID" value="KFL32919.1"/>
    <property type="molecule type" value="Genomic_DNA"/>
</dbReference>
<evidence type="ECO:0000256" key="1">
    <source>
        <dbReference type="ARBA" id="ARBA00006745"/>
    </source>
</evidence>
<dbReference type="OrthoDB" id="9796020at2"/>
<dbReference type="GO" id="GO:0016810">
    <property type="term" value="F:hydrolase activity, acting on carbon-nitrogen (but not peptide) bonds"/>
    <property type="evidence" value="ECO:0007669"/>
    <property type="project" value="InterPro"/>
</dbReference>
<accession>A0A087M7R6</accession>
<dbReference type="InterPro" id="IPR006680">
    <property type="entry name" value="Amidohydro-rel"/>
</dbReference>
<dbReference type="Gene3D" id="2.30.40.10">
    <property type="entry name" value="Urease, subunit C, domain 1"/>
    <property type="match status" value="1"/>
</dbReference>